<proteinExistence type="inferred from homology"/>
<evidence type="ECO:0000256" key="5">
    <source>
        <dbReference type="ARBA" id="ARBA00022971"/>
    </source>
</evidence>
<dbReference type="Gene3D" id="2.10.109.10">
    <property type="entry name" value="Umud Fragment, subunit A"/>
    <property type="match status" value="1"/>
</dbReference>
<evidence type="ECO:0000313" key="7">
    <source>
        <dbReference type="EMBL" id="OAI00624.1"/>
    </source>
</evidence>
<dbReference type="SUPFAM" id="SSF51306">
    <property type="entry name" value="LexA/Signal peptidase"/>
    <property type="match status" value="1"/>
</dbReference>
<sequence>MKRLTSLISLLGISYLAFCGIAYAVGARFNSTRSIPVGIYWETRDPVEKGAYVMFCPPQSEVFDLAKTRGYIDAGYCPGGYGYMMKKILAAKTDVVSIGDDGVRVNDVLLPYSAPSELDGAGRPMPKFRTTHELGESEVLLMTDINNGSFDGRYFGLINRSQITGVIRPVLTW</sequence>
<feature type="domain" description="Peptidase S26" evidence="6">
    <location>
        <begin position="44"/>
        <end position="168"/>
    </location>
</feature>
<dbReference type="AlphaFoldDB" id="A0A177M512"/>
<organism evidence="7 8">
    <name type="scientific">Methylomonas methanica</name>
    <dbReference type="NCBI Taxonomy" id="421"/>
    <lineage>
        <taxon>Bacteria</taxon>
        <taxon>Pseudomonadati</taxon>
        <taxon>Pseudomonadota</taxon>
        <taxon>Gammaproteobacteria</taxon>
        <taxon>Methylococcales</taxon>
        <taxon>Methylococcaceae</taxon>
        <taxon>Methylomonas</taxon>
    </lineage>
</organism>
<keyword evidence="5" id="KW-0184">Conjugation</keyword>
<evidence type="ECO:0000256" key="3">
    <source>
        <dbReference type="ARBA" id="ARBA00022729"/>
    </source>
</evidence>
<dbReference type="EMBL" id="LUUH01000076">
    <property type="protein sequence ID" value="OAI00624.1"/>
    <property type="molecule type" value="Genomic_DNA"/>
</dbReference>
<keyword evidence="3" id="KW-0732">Signal</keyword>
<dbReference type="GO" id="GO:0004252">
    <property type="term" value="F:serine-type endopeptidase activity"/>
    <property type="evidence" value="ECO:0007669"/>
    <property type="project" value="InterPro"/>
</dbReference>
<dbReference type="InterPro" id="IPR014139">
    <property type="entry name" value="Peptidase_S26C_TraF"/>
</dbReference>
<dbReference type="RefSeq" id="WP_064037795.1">
    <property type="nucleotide sequence ID" value="NZ_LUUH01000076.1"/>
</dbReference>
<dbReference type="NCBIfam" id="NF010459">
    <property type="entry name" value="PRK13884.1"/>
    <property type="match status" value="1"/>
</dbReference>
<dbReference type="Proteomes" id="UP000077763">
    <property type="component" value="Unassembled WGS sequence"/>
</dbReference>
<comment type="caution">
    <text evidence="7">The sequence shown here is derived from an EMBL/GenBank/DDBJ whole genome shotgun (WGS) entry which is preliminary data.</text>
</comment>
<name>A0A177M512_METMH</name>
<evidence type="ECO:0000313" key="8">
    <source>
        <dbReference type="Proteomes" id="UP000077763"/>
    </source>
</evidence>
<gene>
    <name evidence="7" type="ORF">A1353_19495</name>
</gene>
<evidence type="ECO:0000256" key="2">
    <source>
        <dbReference type="ARBA" id="ARBA00005849"/>
    </source>
</evidence>
<comment type="similarity">
    <text evidence="2">Belongs to the peptidase S26C family.</text>
</comment>
<dbReference type="InterPro" id="IPR019533">
    <property type="entry name" value="Peptidase_S26"/>
</dbReference>
<keyword evidence="4" id="KW-0574">Periplasm</keyword>
<evidence type="ECO:0000259" key="6">
    <source>
        <dbReference type="Pfam" id="PF10502"/>
    </source>
</evidence>
<accession>A0A177M512</accession>
<protein>
    <submittedName>
        <fullName evidence="7">Conjugal transfer protein TraF</fullName>
    </submittedName>
</protein>
<dbReference type="GO" id="GO:0006465">
    <property type="term" value="P:signal peptide processing"/>
    <property type="evidence" value="ECO:0007669"/>
    <property type="project" value="InterPro"/>
</dbReference>
<dbReference type="GO" id="GO:0042597">
    <property type="term" value="C:periplasmic space"/>
    <property type="evidence" value="ECO:0007669"/>
    <property type="project" value="UniProtKB-SubCell"/>
</dbReference>
<comment type="subcellular location">
    <subcellularLocation>
        <location evidence="1">Periplasm</location>
    </subcellularLocation>
</comment>
<dbReference type="Pfam" id="PF10502">
    <property type="entry name" value="Peptidase_S26"/>
    <property type="match status" value="1"/>
</dbReference>
<evidence type="ECO:0000256" key="1">
    <source>
        <dbReference type="ARBA" id="ARBA00004418"/>
    </source>
</evidence>
<dbReference type="NCBIfam" id="TIGR02771">
    <property type="entry name" value="TraF_Ti"/>
    <property type="match status" value="1"/>
</dbReference>
<dbReference type="InterPro" id="IPR036286">
    <property type="entry name" value="LexA/Signal_pep-like_sf"/>
</dbReference>
<reference evidence="7 8" key="1">
    <citation type="submission" date="2016-03" db="EMBL/GenBank/DDBJ databases">
        <authorList>
            <person name="Ploux O."/>
        </authorList>
    </citation>
    <scope>NUCLEOTIDE SEQUENCE [LARGE SCALE GENOMIC DNA]</scope>
    <source>
        <strain evidence="7 8">R-45371</strain>
    </source>
</reference>
<evidence type="ECO:0000256" key="4">
    <source>
        <dbReference type="ARBA" id="ARBA00022764"/>
    </source>
</evidence>